<name>A0A2H4IBB3_9CAUD</name>
<reference evidence="1 2" key="1">
    <citation type="submission" date="2017-04" db="EMBL/GenBank/DDBJ databases">
        <authorList>
            <person name="Afonso C.L."/>
            <person name="Miller P.J."/>
            <person name="Scott M.A."/>
            <person name="Spackman E."/>
            <person name="Goraichik I."/>
            <person name="Dimitrov K.M."/>
            <person name="Suarez D.L."/>
            <person name="Swayne D.E."/>
        </authorList>
    </citation>
    <scope>NUCLEOTIDE SEQUENCE [LARGE SCALE GENOMIC DNA]</scope>
</reference>
<dbReference type="EMBL" id="KY984068">
    <property type="protein sequence ID" value="ARW58790.1"/>
    <property type="molecule type" value="Genomic_DNA"/>
</dbReference>
<gene>
    <name evidence="1" type="ORF">Y3_150</name>
</gene>
<evidence type="ECO:0000313" key="2">
    <source>
        <dbReference type="Proteomes" id="UP000240568"/>
    </source>
</evidence>
<organism evidence="1 2">
    <name type="scientific">Erwinia phage vB_EamM_Y3</name>
    <dbReference type="NCBI Taxonomy" id="1983553"/>
    <lineage>
        <taxon>Viruses</taxon>
        <taxon>Duplodnaviria</taxon>
        <taxon>Heunggongvirae</taxon>
        <taxon>Uroviricota</taxon>
        <taxon>Caudoviricetes</taxon>
        <taxon>Sasquatchvirus</taxon>
        <taxon>Sasquatchvirus Y3</taxon>
    </lineage>
</organism>
<keyword evidence="2" id="KW-1185">Reference proteome</keyword>
<accession>A0A2H4IBB3</accession>
<proteinExistence type="predicted"/>
<dbReference type="Proteomes" id="UP000240568">
    <property type="component" value="Segment"/>
</dbReference>
<evidence type="ECO:0000313" key="1">
    <source>
        <dbReference type="EMBL" id="ARW58790.1"/>
    </source>
</evidence>
<sequence length="1394" mass="153880">MAELITVVESTGQQTWTDAATIQGHTEQLKFRVSGGTFDDDTTEKDISPTGAAYALSLKATITVNASATQPVLVYYQDGDLWVLVNSASRIFMLPQTKELDYRLVTKGFDALPLGSVVNPTYNGLVLGGGVRIPTTDAMQSSAVIPFSQLESAVFDLTKPVSFVYDRQNQTLYWISNADSIANTKIYGAMNNVDLAAYKISYDAQNKRSAVVFHTSGLIETFDEAMFKTGSTQLPYEVNRVVCRRAGVGSNTVDSYVVLDKDGVAHFLSATFVQTKSIFDKFYVNASDSYDVLSTLDGQITAMGLTLPEGVFWYQFVPSSFLVLGYDAQGNIHQFNIRDNKEYVPPRALVANDCVVFNTTAAWTETGGKLVAGMDSNGSDALFSFADSETPVQTRAGWSYVELLTAPYTLASSYDRLFYYAARPTNNLKHVAIRNYQTVMPALANVELGPTVTFTVNVDAGDPDIGLPVTAPDGVTVSLQLVTRTVDDDGVETVTRKPVTKVYDGQEIEVTLAHEYITSSTFPISIGRTVHVFEMKADDTPNAYAWDNILGVDNDTWNRTADVAIIGINVSVPVSVLVDGVEDYSRVKIFVNGVETPMPAYVRNNQTLGFEIQHENNTTRVDVNVGQGSSHFGVYTIVEGQLVVGRNWAYAPIGVEVRSDVMTNTGTIPLVLTITETDAQFSQGGQTVTLAPNATTYLKFTPSENKQYSVKFNSDQYSYVWSVWADKVWLGVVPPTERAERYVMGESDDILFGNIPDNFWTYIKIPAGMLLDVDGVRVVQELDSRGVYRDQGLVIGPFECSETMLKIHGLPSHDQPHTLMLGNAPLPWLYDMTTDPTYEYQPESSKQMVGIAFDDRVTEHVSVVASHAFLNAVDRAVAISDSWFEFEQAQTHANTSADISIVTQSPTPRQDIVLPTFIVGQKDFIAPYASLDFDAVTDIKSDKFDLFEFDTVTDIRADGFDLFEMVSGKDVAGTTMPLPAFITGRKDTITTYPLFEAMLGETVRSDTFWPHFFTDREFVESEFDQQFFTDREFIADTFSNTFVEMLLDKPQYFDIAEPRYQTYSKGRADALLPKKYLEQAPTHVPNATARIIRDPAGGQIPIADARLIDEIVHRQQSAEAVKVDNGATYQIAASTAKLSVGSNAVYGVDNGNVRWIPGQMVYRVKTMTGRYVDPLYHPAVIFLPEIPFVRWNSSETHYYVGASPSRQAVAPVQYPVAGAESVFSQERFVASHVETQTPSFRVADVVNKIDHNNQRHVSLKSVNKADTSKAIQVSAPKSNPINVSAPRITARPVIRADVKQARVTKTKVYGLERPVLEAWTVEPDHGYIDEPLKEGYFATELAALQNATSVWGFDPSMVYAIQQVNGYWTWAQITVCDASCGSMSCAARGYLSGG</sequence>
<protein>
    <submittedName>
        <fullName evidence="1">Uncharacterized protein</fullName>
    </submittedName>
</protein>